<proteinExistence type="predicted"/>
<evidence type="ECO:0000256" key="3">
    <source>
        <dbReference type="ARBA" id="ARBA00022723"/>
    </source>
</evidence>
<dbReference type="AlphaFoldDB" id="A0A4P6EZ93"/>
<organism evidence="9 10">
    <name type="scientific">Paenibacillus protaetiae</name>
    <dbReference type="NCBI Taxonomy" id="2509456"/>
    <lineage>
        <taxon>Bacteria</taxon>
        <taxon>Bacillati</taxon>
        <taxon>Bacillota</taxon>
        <taxon>Bacilli</taxon>
        <taxon>Bacillales</taxon>
        <taxon>Paenibacillaceae</taxon>
        <taxon>Paenibacillus</taxon>
    </lineage>
</organism>
<keyword evidence="4" id="KW-0249">Electron transport</keyword>
<dbReference type="OrthoDB" id="7933886at2"/>
<dbReference type="SUPFAM" id="SSF46626">
    <property type="entry name" value="Cytochrome c"/>
    <property type="match status" value="1"/>
</dbReference>
<keyword evidence="10" id="KW-1185">Reference proteome</keyword>
<reference evidence="9 10" key="1">
    <citation type="submission" date="2019-01" db="EMBL/GenBank/DDBJ databases">
        <title>Genome sequencing of strain FW100M-2.</title>
        <authorList>
            <person name="Heo J."/>
            <person name="Kim S.-J."/>
            <person name="Kim J.-S."/>
            <person name="Hong S.-B."/>
            <person name="Kwon S.-W."/>
        </authorList>
    </citation>
    <scope>NUCLEOTIDE SEQUENCE [LARGE SCALE GENOMIC DNA]</scope>
    <source>
        <strain evidence="9 10">FW100M-2</strain>
    </source>
</reference>
<dbReference type="PROSITE" id="PS51007">
    <property type="entry name" value="CYTC"/>
    <property type="match status" value="1"/>
</dbReference>
<dbReference type="Gene3D" id="1.10.760.10">
    <property type="entry name" value="Cytochrome c-like domain"/>
    <property type="match status" value="1"/>
</dbReference>
<evidence type="ECO:0000313" key="9">
    <source>
        <dbReference type="EMBL" id="QAY68095.1"/>
    </source>
</evidence>
<dbReference type="GO" id="GO:0020037">
    <property type="term" value="F:heme binding"/>
    <property type="evidence" value="ECO:0007669"/>
    <property type="project" value="InterPro"/>
</dbReference>
<dbReference type="PANTHER" id="PTHR37823:SF4">
    <property type="entry name" value="MENAQUINOL-CYTOCHROME C REDUCTASE CYTOCHROME B_C SUBUNIT"/>
    <property type="match status" value="1"/>
</dbReference>
<evidence type="ECO:0000256" key="1">
    <source>
        <dbReference type="ARBA" id="ARBA00022448"/>
    </source>
</evidence>
<evidence type="ECO:0000256" key="2">
    <source>
        <dbReference type="ARBA" id="ARBA00022617"/>
    </source>
</evidence>
<feature type="domain" description="Cytochrome c" evidence="8">
    <location>
        <begin position="38"/>
        <end position="115"/>
    </location>
</feature>
<dbReference type="InterPro" id="IPR009056">
    <property type="entry name" value="Cyt_c-like_dom"/>
</dbReference>
<evidence type="ECO:0000313" key="10">
    <source>
        <dbReference type="Proteomes" id="UP000293568"/>
    </source>
</evidence>
<keyword evidence="1" id="KW-0813">Transport</keyword>
<dbReference type="PROSITE" id="PS51257">
    <property type="entry name" value="PROKAR_LIPOPROTEIN"/>
    <property type="match status" value="1"/>
</dbReference>
<feature type="signal peptide" evidence="7">
    <location>
        <begin position="1"/>
        <end position="26"/>
    </location>
</feature>
<dbReference type="Pfam" id="PF13442">
    <property type="entry name" value="Cytochrome_CBB3"/>
    <property type="match status" value="1"/>
</dbReference>
<accession>A0A4P6EZ93</accession>
<dbReference type="InterPro" id="IPR036909">
    <property type="entry name" value="Cyt_c-like_dom_sf"/>
</dbReference>
<dbReference type="GO" id="GO:0046872">
    <property type="term" value="F:metal ion binding"/>
    <property type="evidence" value="ECO:0007669"/>
    <property type="project" value="UniProtKB-KW"/>
</dbReference>
<dbReference type="PANTHER" id="PTHR37823">
    <property type="entry name" value="CYTOCHROME C-553-LIKE"/>
    <property type="match status" value="1"/>
</dbReference>
<evidence type="ECO:0000259" key="8">
    <source>
        <dbReference type="PROSITE" id="PS51007"/>
    </source>
</evidence>
<dbReference type="RefSeq" id="WP_129443536.1">
    <property type="nucleotide sequence ID" value="NZ_CP035492.1"/>
</dbReference>
<name>A0A4P6EZ93_9BACL</name>
<dbReference type="KEGG" id="pprt:ET464_18700"/>
<gene>
    <name evidence="9" type="ORF">ET464_18700</name>
</gene>
<feature type="chain" id="PRO_5039561004" evidence="7">
    <location>
        <begin position="27"/>
        <end position="115"/>
    </location>
</feature>
<sequence length="115" mass="11837">MNLRIRTAITATAASLLLVTALSACSGGSGSGGTPHMDAPPDTAAVYKANCVSCHGSDLQGRVGPDTNLQKVGARMTEAELVEQITDGGSRMPSQKGRVTEQEIAALAAWLAQKK</sequence>
<dbReference type="InterPro" id="IPR051811">
    <property type="entry name" value="Cytochrome_c550/c551-like"/>
</dbReference>
<evidence type="ECO:0000256" key="7">
    <source>
        <dbReference type="SAM" id="SignalP"/>
    </source>
</evidence>
<evidence type="ECO:0000256" key="5">
    <source>
        <dbReference type="ARBA" id="ARBA00023004"/>
    </source>
</evidence>
<keyword evidence="7" id="KW-0732">Signal</keyword>
<keyword evidence="2 6" id="KW-0349">Heme</keyword>
<protein>
    <submittedName>
        <fullName evidence="9">Cytochrome c</fullName>
    </submittedName>
</protein>
<keyword evidence="5 6" id="KW-0408">Iron</keyword>
<evidence type="ECO:0000256" key="6">
    <source>
        <dbReference type="PROSITE-ProRule" id="PRU00433"/>
    </source>
</evidence>
<dbReference type="Proteomes" id="UP000293568">
    <property type="component" value="Chromosome"/>
</dbReference>
<dbReference type="GO" id="GO:0009055">
    <property type="term" value="F:electron transfer activity"/>
    <property type="evidence" value="ECO:0007669"/>
    <property type="project" value="InterPro"/>
</dbReference>
<keyword evidence="3 6" id="KW-0479">Metal-binding</keyword>
<dbReference type="EMBL" id="CP035492">
    <property type="protein sequence ID" value="QAY68095.1"/>
    <property type="molecule type" value="Genomic_DNA"/>
</dbReference>
<evidence type="ECO:0000256" key="4">
    <source>
        <dbReference type="ARBA" id="ARBA00022982"/>
    </source>
</evidence>